<gene>
    <name evidence="9" type="ORF">TRIP_D420110</name>
</gene>
<dbReference type="EMBL" id="UPXZ01000037">
    <property type="protein sequence ID" value="VBB47228.1"/>
    <property type="molecule type" value="Genomic_DNA"/>
</dbReference>
<feature type="signal peptide" evidence="7">
    <location>
        <begin position="1"/>
        <end position="22"/>
    </location>
</feature>
<dbReference type="PROSITE" id="PS51257">
    <property type="entry name" value="PROKAR_LIPOPROTEIN"/>
    <property type="match status" value="1"/>
</dbReference>
<keyword evidence="7" id="KW-0732">Signal</keyword>
<keyword evidence="5 6" id="KW-0482">Metalloprotease</keyword>
<evidence type="ECO:0000256" key="3">
    <source>
        <dbReference type="ARBA" id="ARBA00022801"/>
    </source>
</evidence>
<evidence type="ECO:0000259" key="8">
    <source>
        <dbReference type="Pfam" id="PF01435"/>
    </source>
</evidence>
<dbReference type="GO" id="GO:0016020">
    <property type="term" value="C:membrane"/>
    <property type="evidence" value="ECO:0007669"/>
    <property type="project" value="TreeGrafter"/>
</dbReference>
<dbReference type="Gene3D" id="3.30.2010.10">
    <property type="entry name" value="Metalloproteases ('zincins'), catalytic domain"/>
    <property type="match status" value="1"/>
</dbReference>
<dbReference type="InterPro" id="IPR001915">
    <property type="entry name" value="Peptidase_M48"/>
</dbReference>
<feature type="domain" description="Peptidase M48" evidence="8">
    <location>
        <begin position="70"/>
        <end position="253"/>
    </location>
</feature>
<dbReference type="AlphaFoldDB" id="A0A653AGT8"/>
<keyword evidence="3 6" id="KW-0378">Hydrolase</keyword>
<sequence>MKKTILLLFVAVFIAACSSVMLTGRKQLNLVSDSEVNQMSFQSYKELIDSVPLSTNKTNTAMVKKVGTKIASAVETYMKANGYEKDIANFAWEYNLLKDEQVNAFCMPGGKVAVYEGILPVTQNETGMAVVIGHEVAHAVARHSSERLSQQILAQYGSSILGAAFSTKSAAIQQGIGTLYGIGAQLTILKYSRKQESEADRLGLIFMAMAGYDPNQSLSFWQRMAAQSTGSSTPEFLSTHPSDEQRIADIKKELPEALKYYKK</sequence>
<proteinExistence type="inferred from homology"/>
<evidence type="ECO:0000256" key="1">
    <source>
        <dbReference type="ARBA" id="ARBA00022670"/>
    </source>
</evidence>
<feature type="chain" id="PRO_5024997737" evidence="7">
    <location>
        <begin position="23"/>
        <end position="263"/>
    </location>
</feature>
<keyword evidence="1 6" id="KW-0645">Protease</keyword>
<comment type="cofactor">
    <cofactor evidence="6">
        <name>Zn(2+)</name>
        <dbReference type="ChEBI" id="CHEBI:29105"/>
    </cofactor>
    <text evidence="6">Binds 1 zinc ion per subunit.</text>
</comment>
<name>A0A653AGT8_9BACT</name>
<evidence type="ECO:0000313" key="9">
    <source>
        <dbReference type="EMBL" id="VBB47228.1"/>
    </source>
</evidence>
<evidence type="ECO:0000256" key="6">
    <source>
        <dbReference type="RuleBase" id="RU003983"/>
    </source>
</evidence>
<protein>
    <submittedName>
        <fullName evidence="9">Peptidase M48 Ste24p</fullName>
    </submittedName>
</protein>
<reference evidence="9" key="1">
    <citation type="submission" date="2018-07" db="EMBL/GenBank/DDBJ databases">
        <authorList>
            <consortium name="Genoscope - CEA"/>
            <person name="William W."/>
        </authorList>
    </citation>
    <scope>NUCLEOTIDE SEQUENCE</scope>
    <source>
        <strain evidence="9">IK1</strain>
    </source>
</reference>
<dbReference type="Pfam" id="PF01435">
    <property type="entry name" value="Peptidase_M48"/>
    <property type="match status" value="1"/>
</dbReference>
<evidence type="ECO:0000256" key="7">
    <source>
        <dbReference type="SAM" id="SignalP"/>
    </source>
</evidence>
<organism evidence="9">
    <name type="scientific">uncultured Paludibacter sp</name>
    <dbReference type="NCBI Taxonomy" id="497635"/>
    <lineage>
        <taxon>Bacteria</taxon>
        <taxon>Pseudomonadati</taxon>
        <taxon>Bacteroidota</taxon>
        <taxon>Bacteroidia</taxon>
        <taxon>Bacteroidales</taxon>
        <taxon>Paludibacteraceae</taxon>
        <taxon>Paludibacter</taxon>
        <taxon>environmental samples</taxon>
    </lineage>
</organism>
<evidence type="ECO:0000256" key="4">
    <source>
        <dbReference type="ARBA" id="ARBA00022833"/>
    </source>
</evidence>
<dbReference type="GO" id="GO:0004222">
    <property type="term" value="F:metalloendopeptidase activity"/>
    <property type="evidence" value="ECO:0007669"/>
    <property type="project" value="InterPro"/>
</dbReference>
<dbReference type="GO" id="GO:0046872">
    <property type="term" value="F:metal ion binding"/>
    <property type="evidence" value="ECO:0007669"/>
    <property type="project" value="UniProtKB-KW"/>
</dbReference>
<comment type="similarity">
    <text evidence="6">Belongs to the peptidase M48 family.</text>
</comment>
<dbReference type="CDD" id="cd07331">
    <property type="entry name" value="M48C_Oma1_like"/>
    <property type="match status" value="1"/>
</dbReference>
<evidence type="ECO:0000256" key="5">
    <source>
        <dbReference type="ARBA" id="ARBA00023049"/>
    </source>
</evidence>
<evidence type="ECO:0000256" key="2">
    <source>
        <dbReference type="ARBA" id="ARBA00022723"/>
    </source>
</evidence>
<dbReference type="PANTHER" id="PTHR22726">
    <property type="entry name" value="METALLOENDOPEPTIDASE OMA1"/>
    <property type="match status" value="1"/>
</dbReference>
<dbReference type="GO" id="GO:0051603">
    <property type="term" value="P:proteolysis involved in protein catabolic process"/>
    <property type="evidence" value="ECO:0007669"/>
    <property type="project" value="TreeGrafter"/>
</dbReference>
<keyword evidence="2" id="KW-0479">Metal-binding</keyword>
<dbReference type="PANTHER" id="PTHR22726:SF24">
    <property type="entry name" value="M48 FAMILY METALLOPEPTIDASE"/>
    <property type="match status" value="1"/>
</dbReference>
<accession>A0A653AGT8</accession>
<keyword evidence="4 6" id="KW-0862">Zinc</keyword>
<dbReference type="InterPro" id="IPR051156">
    <property type="entry name" value="Mito/Outer_Membr_Metalloprot"/>
</dbReference>